<keyword evidence="4" id="KW-1185">Reference proteome</keyword>
<comment type="caution">
    <text evidence="3">The sequence shown here is derived from an EMBL/GenBank/DDBJ whole genome shotgun (WGS) entry which is preliminary data.</text>
</comment>
<sequence length="263" mass="31069">MRWVVLLFTLSGIIGTANWGYHYVDNAVLITDLWKADSTPNEWGLVDFKVQPPTIYEYTGTKGFWNIFKGLWPIWTLFTVSFIFLIPLSMYIYNGRNNAQILKAIAEQNSADERAKKAESDAKNAEIRMRSWAEEKVRTAYQEQLSHVKKELENEWDEYHRIKNNIVERESAIQRREQTALEKEEWAKQTVIEIQEKYRQEKMQFDQTLQENRTAKKNAQSGQLRLKKEKQLITNFLNNEGWTIENTPLTYEKLRALAKGKQR</sequence>
<keyword evidence="2" id="KW-1133">Transmembrane helix</keyword>
<accession>A0A0C2JBJ4</accession>
<dbReference type="OrthoDB" id="9972044at2"/>
<dbReference type="RefSeq" id="WP_040993230.1">
    <property type="nucleotide sequence ID" value="NZ_JTKH01000027.1"/>
</dbReference>
<evidence type="ECO:0000256" key="1">
    <source>
        <dbReference type="SAM" id="Coils"/>
    </source>
</evidence>
<name>A0A0C2NDH6_9VIBR</name>
<dbReference type="EMBL" id="JTKH01000027">
    <property type="protein sequence ID" value="KII75249.1"/>
    <property type="molecule type" value="Genomic_DNA"/>
</dbReference>
<reference evidence="3 4" key="1">
    <citation type="submission" date="2014-11" db="EMBL/GenBank/DDBJ databases">
        <title>Draft Genome Sequence of Vibrio piscirenalis strains CECT 8603T and CECT 8604, two marine Gammaproteobacterium isolated from cultured gilthead sea bream (Sparus aurata).</title>
        <authorList>
            <person name="Arahal D.R."/>
            <person name="Rodrigo-Torres L."/>
            <person name="Lucena T."/>
            <person name="Pujalte M.J."/>
        </authorList>
    </citation>
    <scope>NUCLEOTIDE SEQUENCE [LARGE SCALE GENOMIC DNA]</scope>
    <source>
        <strain evidence="3 4">DCR 1-4-2</strain>
    </source>
</reference>
<gene>
    <name evidence="3" type="ORF">OJ16_19515</name>
</gene>
<protein>
    <submittedName>
        <fullName evidence="3">Uncharacterized protein</fullName>
    </submittedName>
</protein>
<organism evidence="3 4">
    <name type="scientific">Vibrio renipiscarius</name>
    <dbReference type="NCBI Taxonomy" id="1461322"/>
    <lineage>
        <taxon>Bacteria</taxon>
        <taxon>Pseudomonadati</taxon>
        <taxon>Pseudomonadota</taxon>
        <taxon>Gammaproteobacteria</taxon>
        <taxon>Vibrionales</taxon>
        <taxon>Vibrionaceae</taxon>
        <taxon>Vibrio</taxon>
    </lineage>
</organism>
<evidence type="ECO:0000313" key="4">
    <source>
        <dbReference type="Proteomes" id="UP000031672"/>
    </source>
</evidence>
<dbReference type="AlphaFoldDB" id="A0A0C2NDH6"/>
<feature type="coiled-coil region" evidence="1">
    <location>
        <begin position="108"/>
        <end position="135"/>
    </location>
</feature>
<keyword evidence="2" id="KW-0472">Membrane</keyword>
<proteinExistence type="predicted"/>
<evidence type="ECO:0000313" key="3">
    <source>
        <dbReference type="EMBL" id="KII75249.1"/>
    </source>
</evidence>
<accession>A0A0C2NDH6</accession>
<evidence type="ECO:0000256" key="2">
    <source>
        <dbReference type="SAM" id="Phobius"/>
    </source>
</evidence>
<dbReference type="Proteomes" id="UP000031672">
    <property type="component" value="Unassembled WGS sequence"/>
</dbReference>
<keyword evidence="2" id="KW-0812">Transmembrane</keyword>
<keyword evidence="1" id="KW-0175">Coiled coil</keyword>
<feature type="transmembrane region" description="Helical" evidence="2">
    <location>
        <begin position="72"/>
        <end position="93"/>
    </location>
</feature>